<evidence type="ECO:0000313" key="10">
    <source>
        <dbReference type="EMBL" id="KKW90827.1"/>
    </source>
</evidence>
<dbReference type="PROSITE" id="PS00908">
    <property type="entry name" value="MR_MLE_1"/>
    <property type="match status" value="1"/>
</dbReference>
<dbReference type="InterPro" id="IPR013370">
    <property type="entry name" value="Chloromuconate_cycloisomerase"/>
</dbReference>
<keyword evidence="5" id="KW-0058">Aromatic hydrocarbons catabolism</keyword>
<dbReference type="InterPro" id="IPR013341">
    <property type="entry name" value="Mandelate_racemase_N_dom"/>
</dbReference>
<dbReference type="GO" id="GO:0030145">
    <property type="term" value="F:manganese ion binding"/>
    <property type="evidence" value="ECO:0007669"/>
    <property type="project" value="InterPro"/>
</dbReference>
<dbReference type="GO" id="GO:0006518">
    <property type="term" value="P:peptide metabolic process"/>
    <property type="evidence" value="ECO:0007669"/>
    <property type="project" value="UniProtKB-ARBA"/>
</dbReference>
<evidence type="ECO:0000313" key="11">
    <source>
        <dbReference type="EMBL" id="KKW92061.1"/>
    </source>
</evidence>
<dbReference type="SUPFAM" id="SSF54826">
    <property type="entry name" value="Enolase N-terminal domain-like"/>
    <property type="match status" value="1"/>
</dbReference>
<evidence type="ECO:0000256" key="8">
    <source>
        <dbReference type="PIRSR" id="PIRSR613370-1"/>
    </source>
</evidence>
<dbReference type="PANTHER" id="PTHR48073">
    <property type="entry name" value="O-SUCCINYLBENZOATE SYNTHASE-RELATED"/>
    <property type="match status" value="1"/>
</dbReference>
<dbReference type="InterPro" id="IPR018110">
    <property type="entry name" value="Mandel_Rmase/mucon_lact_enz_CS"/>
</dbReference>
<dbReference type="InterPro" id="IPR029017">
    <property type="entry name" value="Enolase-like_N"/>
</dbReference>
<keyword evidence="6" id="KW-0464">Manganese</keyword>
<evidence type="ECO:0000256" key="7">
    <source>
        <dbReference type="ARBA" id="ARBA00023235"/>
    </source>
</evidence>
<protein>
    <submittedName>
        <fullName evidence="10">Muconate cycloisomerase</fullName>
    </submittedName>
</protein>
<feature type="domain" description="Mandelate racemase/muconate lactonizing enzyme C-terminal" evidence="9">
    <location>
        <begin position="139"/>
        <end position="237"/>
    </location>
</feature>
<evidence type="ECO:0000256" key="4">
    <source>
        <dbReference type="ARBA" id="ARBA00022723"/>
    </source>
</evidence>
<comment type="cofactor">
    <cofactor evidence="1">
        <name>Mn(2+)</name>
        <dbReference type="ChEBI" id="CHEBI:29035"/>
    </cofactor>
</comment>
<dbReference type="GO" id="GO:0016854">
    <property type="term" value="F:racemase and epimerase activity"/>
    <property type="evidence" value="ECO:0007669"/>
    <property type="project" value="UniProtKB-ARBA"/>
</dbReference>
<dbReference type="Gene3D" id="3.20.20.120">
    <property type="entry name" value="Enolase-like C-terminal domain"/>
    <property type="match status" value="1"/>
</dbReference>
<dbReference type="SMART" id="SM00922">
    <property type="entry name" value="MR_MLE"/>
    <property type="match status" value="1"/>
</dbReference>
<dbReference type="InterPro" id="IPR029065">
    <property type="entry name" value="Enolase_C-like"/>
</dbReference>
<dbReference type="InterPro" id="IPR036849">
    <property type="entry name" value="Enolase-like_C_sf"/>
</dbReference>
<dbReference type="GO" id="GO:0018850">
    <property type="term" value="F:chloromuconate cycloisomerase activity"/>
    <property type="evidence" value="ECO:0007669"/>
    <property type="project" value="InterPro"/>
</dbReference>
<comment type="pathway">
    <text evidence="2">Aromatic compound metabolism.</text>
</comment>
<dbReference type="STRING" id="56193.YP76_13445"/>
<dbReference type="AlphaFoldDB" id="A0A0M3AL40"/>
<evidence type="ECO:0000256" key="2">
    <source>
        <dbReference type="ARBA" id="ARBA00005211"/>
    </source>
</evidence>
<dbReference type="GO" id="GO:0000287">
    <property type="term" value="F:magnesium ion binding"/>
    <property type="evidence" value="ECO:0007669"/>
    <property type="project" value="UniProtKB-ARBA"/>
</dbReference>
<evidence type="ECO:0000256" key="5">
    <source>
        <dbReference type="ARBA" id="ARBA00022797"/>
    </source>
</evidence>
<dbReference type="Pfam" id="PF02746">
    <property type="entry name" value="MR_MLE_N"/>
    <property type="match status" value="1"/>
</dbReference>
<dbReference type="Proteomes" id="UP000033874">
    <property type="component" value="Unassembled WGS sequence"/>
</dbReference>
<reference evidence="10 12" key="1">
    <citation type="submission" date="2015-04" db="EMBL/GenBank/DDBJ databases">
        <title>Genome sequence of aromatic hydrocarbons-degrading Sphingobium chungbukense DJ77.</title>
        <authorList>
            <person name="Kim Y.-C."/>
            <person name="Chae J.-C."/>
        </authorList>
    </citation>
    <scope>NUCLEOTIDE SEQUENCE [LARGE SCALE GENOMIC DNA]</scope>
    <source>
        <strain evidence="10 12">DJ77</strain>
    </source>
</reference>
<feature type="active site" description="Proton acceptor" evidence="8">
    <location>
        <position position="161"/>
    </location>
</feature>
<evidence type="ECO:0000313" key="12">
    <source>
        <dbReference type="Proteomes" id="UP000033874"/>
    </source>
</evidence>
<keyword evidence="7 10" id="KW-0413">Isomerase</keyword>
<dbReference type="Gene3D" id="3.30.390.10">
    <property type="entry name" value="Enolase-like, N-terminal domain"/>
    <property type="match status" value="1"/>
</dbReference>
<name>A0A0M3AL40_9SPHN</name>
<dbReference type="PATRIC" id="fig|56193.3.peg.2801"/>
<dbReference type="NCBIfam" id="TIGR02534">
    <property type="entry name" value="mucon_cyclo"/>
    <property type="match status" value="1"/>
</dbReference>
<feature type="active site" description="Proton donor" evidence="8">
    <location>
        <position position="319"/>
    </location>
</feature>
<dbReference type="SFLD" id="SFLDG01258">
    <property type="entry name" value="(chloro)muconate_cycloisomeras"/>
    <property type="match status" value="1"/>
</dbReference>
<dbReference type="Pfam" id="PF13378">
    <property type="entry name" value="MR_MLE_C"/>
    <property type="match status" value="1"/>
</dbReference>
<proteinExistence type="inferred from homology"/>
<comment type="caution">
    <text evidence="10">The sequence shown here is derived from an EMBL/GenBank/DDBJ whole genome shotgun (WGS) entry which is preliminary data.</text>
</comment>
<organism evidence="10 12">
    <name type="scientific">Sphingobium chungbukense</name>
    <dbReference type="NCBI Taxonomy" id="56193"/>
    <lineage>
        <taxon>Bacteria</taxon>
        <taxon>Pseudomonadati</taxon>
        <taxon>Pseudomonadota</taxon>
        <taxon>Alphaproteobacteria</taxon>
        <taxon>Sphingomonadales</taxon>
        <taxon>Sphingomonadaceae</taxon>
        <taxon>Sphingobium</taxon>
    </lineage>
</organism>
<keyword evidence="12" id="KW-1185">Reference proteome</keyword>
<dbReference type="InterPro" id="IPR013342">
    <property type="entry name" value="Mandelate_racemase_C"/>
</dbReference>
<dbReference type="EMBL" id="LBIC01000005">
    <property type="protein sequence ID" value="KKW92061.1"/>
    <property type="molecule type" value="Genomic_DNA"/>
</dbReference>
<dbReference type="GO" id="GO:0009063">
    <property type="term" value="P:amino acid catabolic process"/>
    <property type="evidence" value="ECO:0007669"/>
    <property type="project" value="InterPro"/>
</dbReference>
<evidence type="ECO:0000256" key="6">
    <source>
        <dbReference type="ARBA" id="ARBA00023211"/>
    </source>
</evidence>
<evidence type="ECO:0000256" key="1">
    <source>
        <dbReference type="ARBA" id="ARBA00001936"/>
    </source>
</evidence>
<dbReference type="GO" id="GO:0018849">
    <property type="term" value="F:muconate cycloisomerase activity"/>
    <property type="evidence" value="ECO:0007669"/>
    <property type="project" value="InterPro"/>
</dbReference>
<evidence type="ECO:0000259" key="9">
    <source>
        <dbReference type="SMART" id="SM00922"/>
    </source>
</evidence>
<accession>A0A0M3AL40</accession>
<evidence type="ECO:0000256" key="3">
    <source>
        <dbReference type="ARBA" id="ARBA00008031"/>
    </source>
</evidence>
<keyword evidence="4" id="KW-0479">Metal-binding</keyword>
<dbReference type="PANTHER" id="PTHR48073:SF2">
    <property type="entry name" value="O-SUCCINYLBENZOATE SYNTHASE"/>
    <property type="match status" value="1"/>
</dbReference>
<sequence length="379" mass="39974">METNILEVPTVRPHVLAMATMEAQVVCLVRLHCSDGIEGVGEATTIGGLSYGPESPEGIKLAIDRYFDPLLRSGDATRIASLMGVIGKHVVGNHFAKCAVETALLDAQGKRLGVPVSELLGGRVRDRLPVLWTLASGDTGRDIEEAEAMLASRRHNAFKLKIGKRPLGEDVAHVAAIKRALGDRASVRVDVNMAWDETVARQGVAMLADAGCDLVEQPIMRHNRAGMARLAARSPIPIMADEALQGPASAYDYATAAAADVFAVKIEQSGGLYAAKDVQAIAQAAGIAVYGGTMLEAAVGTAASAHVFATFPTLPFGTELFGPLLLTEEILAEPLDYADYGLGVPDGPGLGVTLDEERIAFLRRDAARTTISLPSARMA</sequence>
<dbReference type="PROSITE" id="PS00909">
    <property type="entry name" value="MR_MLE_2"/>
    <property type="match status" value="1"/>
</dbReference>
<dbReference type="SFLD" id="SFLDG00180">
    <property type="entry name" value="muconate_cycloisomerase"/>
    <property type="match status" value="1"/>
</dbReference>
<dbReference type="SUPFAM" id="SSF51604">
    <property type="entry name" value="Enolase C-terminal domain-like"/>
    <property type="match status" value="1"/>
</dbReference>
<comment type="similarity">
    <text evidence="3">Belongs to the mandelate racemase/muconate lactonizing enzyme family.</text>
</comment>
<dbReference type="CDD" id="cd03318">
    <property type="entry name" value="MLE"/>
    <property type="match status" value="1"/>
</dbReference>
<dbReference type="EMBL" id="LBIC01000009">
    <property type="protein sequence ID" value="KKW90827.1"/>
    <property type="molecule type" value="Genomic_DNA"/>
</dbReference>
<gene>
    <name evidence="11" type="ORF">YP76_13445</name>
    <name evidence="10" type="ORF">YP76_19490</name>
</gene>
<dbReference type="SFLD" id="SFLDS00001">
    <property type="entry name" value="Enolase"/>
    <property type="match status" value="1"/>
</dbReference>